<feature type="transmembrane region" description="Helical" evidence="4">
    <location>
        <begin position="409"/>
        <end position="430"/>
    </location>
</feature>
<evidence type="ECO:0000256" key="1">
    <source>
        <dbReference type="ARBA" id="ARBA00004141"/>
    </source>
</evidence>
<keyword evidence="4" id="KW-1133">Transmembrane helix</keyword>
<feature type="region of interest" description="Disordered" evidence="3">
    <location>
        <begin position="1"/>
        <end position="26"/>
    </location>
</feature>
<proteinExistence type="inferred from homology"/>
<dbReference type="GO" id="GO:0022857">
    <property type="term" value="F:transmembrane transporter activity"/>
    <property type="evidence" value="ECO:0007669"/>
    <property type="project" value="InterPro"/>
</dbReference>
<dbReference type="InterPro" id="IPR011701">
    <property type="entry name" value="MFS"/>
</dbReference>
<organism evidence="5 6">
    <name type="scientific">Lichtheimia corymbifera JMRC:FSU:9682</name>
    <dbReference type="NCBI Taxonomy" id="1263082"/>
    <lineage>
        <taxon>Eukaryota</taxon>
        <taxon>Fungi</taxon>
        <taxon>Fungi incertae sedis</taxon>
        <taxon>Mucoromycota</taxon>
        <taxon>Mucoromycotina</taxon>
        <taxon>Mucoromycetes</taxon>
        <taxon>Mucorales</taxon>
        <taxon>Lichtheimiaceae</taxon>
        <taxon>Lichtheimia</taxon>
    </lineage>
</organism>
<evidence type="ECO:0000256" key="4">
    <source>
        <dbReference type="SAM" id="Phobius"/>
    </source>
</evidence>
<keyword evidence="4" id="KW-0812">Transmembrane</keyword>
<name>A0A068S643_9FUNG</name>
<feature type="transmembrane region" description="Helical" evidence="4">
    <location>
        <begin position="207"/>
        <end position="230"/>
    </location>
</feature>
<dbReference type="SUPFAM" id="SSF103473">
    <property type="entry name" value="MFS general substrate transporter"/>
    <property type="match status" value="1"/>
</dbReference>
<reference evidence="5" key="1">
    <citation type="submission" date="2013-08" db="EMBL/GenBank/DDBJ databases">
        <title>Gene expansion shapes genome architecture in the human pathogen Lichtheimia corymbifera: an evolutionary genomics analysis in the ancient terrestrial Mucorales (Mucoromycotina).</title>
        <authorList>
            <person name="Schwartze V.U."/>
            <person name="Winter S."/>
            <person name="Shelest E."/>
            <person name="Marcet-Houben M."/>
            <person name="Horn F."/>
            <person name="Wehner S."/>
            <person name="Hoffmann K."/>
            <person name="Riege K."/>
            <person name="Sammeth M."/>
            <person name="Nowrousian M."/>
            <person name="Valiante V."/>
            <person name="Linde J."/>
            <person name="Jacobsen I.D."/>
            <person name="Marz M."/>
            <person name="Brakhage A.A."/>
            <person name="Gabaldon T."/>
            <person name="Bocker S."/>
            <person name="Voigt K."/>
        </authorList>
    </citation>
    <scope>NUCLEOTIDE SEQUENCE [LARGE SCALE GENOMIC DNA]</scope>
    <source>
        <strain evidence="5">FSU 9682</strain>
    </source>
</reference>
<evidence type="ECO:0000256" key="3">
    <source>
        <dbReference type="SAM" id="MobiDB-lite"/>
    </source>
</evidence>
<feature type="transmembrane region" description="Helical" evidence="4">
    <location>
        <begin position="277"/>
        <end position="303"/>
    </location>
</feature>
<protein>
    <submittedName>
        <fullName evidence="5">Monocarboxylate transporter</fullName>
    </submittedName>
</protein>
<dbReference type="InterPro" id="IPR036259">
    <property type="entry name" value="MFS_trans_sf"/>
</dbReference>
<feature type="transmembrane region" description="Helical" evidence="4">
    <location>
        <begin position="250"/>
        <end position="271"/>
    </location>
</feature>
<feature type="transmembrane region" description="Helical" evidence="4">
    <location>
        <begin position="88"/>
        <end position="109"/>
    </location>
</feature>
<keyword evidence="4" id="KW-0472">Membrane</keyword>
<dbReference type="AlphaFoldDB" id="A0A068S643"/>
<accession>A0A068S643</accession>
<evidence type="ECO:0000313" key="6">
    <source>
        <dbReference type="Proteomes" id="UP000027586"/>
    </source>
</evidence>
<feature type="transmembrane region" description="Helical" evidence="4">
    <location>
        <begin position="143"/>
        <end position="163"/>
    </location>
</feature>
<dbReference type="Pfam" id="PF07690">
    <property type="entry name" value="MFS_1"/>
    <property type="match status" value="1"/>
</dbReference>
<feature type="transmembrane region" description="Helical" evidence="4">
    <location>
        <begin position="315"/>
        <end position="334"/>
    </location>
</feature>
<dbReference type="GO" id="GO:0016020">
    <property type="term" value="C:membrane"/>
    <property type="evidence" value="ECO:0007669"/>
    <property type="project" value="UniProtKB-SubCell"/>
</dbReference>
<feature type="transmembrane region" description="Helical" evidence="4">
    <location>
        <begin position="375"/>
        <end position="397"/>
    </location>
</feature>
<feature type="transmembrane region" description="Helical" evidence="4">
    <location>
        <begin position="340"/>
        <end position="363"/>
    </location>
</feature>
<dbReference type="InterPro" id="IPR050327">
    <property type="entry name" value="Proton-linked_MCT"/>
</dbReference>
<dbReference type="EMBL" id="CBTN010000050">
    <property type="protein sequence ID" value="CDH57848.1"/>
    <property type="molecule type" value="Genomic_DNA"/>
</dbReference>
<dbReference type="VEuPathDB" id="FungiDB:LCOR_08746.1"/>
<dbReference type="OrthoDB" id="6499973at2759"/>
<dbReference type="Proteomes" id="UP000027586">
    <property type="component" value="Unassembled WGS sequence"/>
</dbReference>
<comment type="similarity">
    <text evidence="2">Belongs to the major facilitator superfamily. Monocarboxylate porter (TC 2.A.1.13) family.</text>
</comment>
<dbReference type="Gene3D" id="1.20.1250.20">
    <property type="entry name" value="MFS general substrate transporter like domains"/>
    <property type="match status" value="2"/>
</dbReference>
<gene>
    <name evidence="5" type="ORF">LCOR_08746.1</name>
</gene>
<feature type="transmembrane region" description="Helical" evidence="4">
    <location>
        <begin position="118"/>
        <end position="137"/>
    </location>
</feature>
<comment type="subcellular location">
    <subcellularLocation>
        <location evidence="1">Membrane</location>
        <topology evidence="1">Multi-pass membrane protein</topology>
    </subcellularLocation>
</comment>
<keyword evidence="6" id="KW-1185">Reference proteome</keyword>
<evidence type="ECO:0000256" key="2">
    <source>
        <dbReference type="ARBA" id="ARBA00006727"/>
    </source>
</evidence>
<evidence type="ECO:0000313" key="5">
    <source>
        <dbReference type="EMBL" id="CDH57848.1"/>
    </source>
</evidence>
<feature type="transmembrane region" description="Helical" evidence="4">
    <location>
        <begin position="175"/>
        <end position="195"/>
    </location>
</feature>
<dbReference type="PANTHER" id="PTHR11360:SF284">
    <property type="entry name" value="EG:103B4.3 PROTEIN-RELATED"/>
    <property type="match status" value="1"/>
</dbReference>
<sequence>MSSSTEKESRHNSFDDIEAKPKLSADDVSYSEHDGEKILYNKPPDGGWKAWLVVLGSFCGFFATQGYGYSWGVFYSEYQSVYPGDMTALSWIGSLWYCLCNITGPIYLWMGSKFDDRYVLGIACITSSLAMMLASITNAVWQLYITQGIMSGVSSSLVWFACLRGPQEWFSKRRGLAVGITMAASGVGGLVFSNIANACFETLDYRWALRILGFMQLVLIAVAACTSWRLNPPAKNVPFIDWQDWKNKKFIIHFFVHFIGNFAFYIPSGFIPSYAKYLGYSGLIGANMNSVMSACMIVGKIGVGFLSDYVGRFNMGVFCGLMACVAHLAVWLTATDQAGLWGFCAMYGVFGGGYIAMITALTAQIVGIERVDSGTGWAFFAWCFGGLLGQPVASAIVDRTEVPDYDGAVIFAGVLFFVGACLVGVLRVIYGGFYPFKRV</sequence>
<feature type="transmembrane region" description="Helical" evidence="4">
    <location>
        <begin position="50"/>
        <end position="68"/>
    </location>
</feature>
<dbReference type="PANTHER" id="PTHR11360">
    <property type="entry name" value="MONOCARBOXYLATE TRANSPORTER"/>
    <property type="match status" value="1"/>
</dbReference>
<comment type="caution">
    <text evidence="5">The sequence shown here is derived from an EMBL/GenBank/DDBJ whole genome shotgun (WGS) entry which is preliminary data.</text>
</comment>